<feature type="region of interest" description="Disordered" evidence="1">
    <location>
        <begin position="721"/>
        <end position="873"/>
    </location>
</feature>
<feature type="compositionally biased region" description="Basic and acidic residues" evidence="1">
    <location>
        <begin position="746"/>
        <end position="763"/>
    </location>
</feature>
<gene>
    <name evidence="4" type="primary">LOC115620728</name>
</gene>
<sequence>MAIWLRHENFRSEAFSFKTVKTQKIMNIYVLFSLLFFLAPGGCPIYSIDLSTLEVPNEFQNELTLQSMLNSELQQSRNNLNRNAKINEVSEVQTFQAPNPLEEQDGKSELRKSIEENIKASNYEANFHEIPETVDTEEAKERIMSSIYDSSLRDPLEEGDTQDSEEQPLDPDQSAKVYRSAKDHDDFLGTNLFGNYPKKCFSTEDIALMSARKDFEAIIPKSYPQCLLSDSVIYMLMKYFNSINQIVKRMSDEDTRRLLQRAFYDTMGGYLRYYLIPVAQVSYYAGRLKLCTVERLLALYEQCKLVLNTNGNGWKAPASDILSMLRSVNIKPVKLGECKGSENDAASCAMLDQICGTKDAQDDLMIVSVPRLEPEDRHGYLSNVFLPFKQRRIFNLQAKNSAFILVKFFQTVTNCYRFQGMTQKVFNLRFRTWIRECVQMHYKDEMFYPGLGGVLQINEYLSCPKKKPQSIDEQEPVSTEEDSKDYEASMDDIENDGEKCPKVNNKADKKNVKNNIDKKNVDAQQSKKKSRSAKLDHEVYEKGALEGKKEKPSGNAEECIECDDENYVAYIAAFLALLLVLLLFLICCCMRMGRKHKDDGKHKRRRERVEPMATKSTYDEESAPKQPPPPVRRESPASEPGCCSTLFRSRRHKNSDRNKMQRTGEERTPTGMRFTDEAYARPLNANEREKFQAYERYTDGSFTSSSSLTCQFPRKCIPMPFPREKRPMYYSTSERKRQKPRARSSVWDRDLAAKRFEENEKMKPCPVNQSTPPASPQKPQSGQTSKDLDKQRYEEAKKRLEAENRQKKAVEKKSLAAKPPAPTKPKEVKQCDTTDSSRGRDRKVGGWDAPRERDFRGRESDNDNAADSSVSSGHGIQHGLIAIAAGLAANCRSMSQEKTSEEASSELSELKLYSKPIPLTLQSTKNSASWQTTFDDES</sequence>
<feature type="compositionally biased region" description="Acidic residues" evidence="1">
    <location>
        <begin position="472"/>
        <end position="495"/>
    </location>
</feature>
<feature type="region of interest" description="Disordered" evidence="1">
    <location>
        <begin position="466"/>
        <end position="555"/>
    </location>
</feature>
<evidence type="ECO:0000313" key="4">
    <source>
        <dbReference type="RefSeq" id="XP_030369968.1"/>
    </source>
</evidence>
<keyword evidence="3" id="KW-1185">Reference proteome</keyword>
<dbReference type="GeneID" id="115620728"/>
<evidence type="ECO:0000313" key="3">
    <source>
        <dbReference type="Proteomes" id="UP000504634"/>
    </source>
</evidence>
<keyword evidence="2" id="KW-1133">Transmembrane helix</keyword>
<feature type="compositionally biased region" description="Basic and acidic residues" evidence="1">
    <location>
        <begin position="496"/>
        <end position="521"/>
    </location>
</feature>
<evidence type="ECO:0000256" key="2">
    <source>
        <dbReference type="SAM" id="Phobius"/>
    </source>
</evidence>
<feature type="compositionally biased region" description="Low complexity" evidence="1">
    <location>
        <begin position="863"/>
        <end position="872"/>
    </location>
</feature>
<keyword evidence="2" id="KW-0472">Membrane</keyword>
<keyword evidence="2" id="KW-0812">Transmembrane</keyword>
<feature type="compositionally biased region" description="Basic and acidic residues" evidence="1">
    <location>
        <begin position="533"/>
        <end position="552"/>
    </location>
</feature>
<evidence type="ECO:0000256" key="1">
    <source>
        <dbReference type="SAM" id="MobiDB-lite"/>
    </source>
</evidence>
<feature type="compositionally biased region" description="Acidic residues" evidence="1">
    <location>
        <begin position="157"/>
        <end position="169"/>
    </location>
</feature>
<feature type="compositionally biased region" description="Basic and acidic residues" evidence="1">
    <location>
        <begin position="786"/>
        <end position="814"/>
    </location>
</feature>
<proteinExistence type="predicted"/>
<protein>
    <submittedName>
        <fullName evidence="4">Uncharacterized protein LOC115620728 isoform X1</fullName>
    </submittedName>
</protein>
<organism evidence="3 4">
    <name type="scientific">Drosophila lebanonensis</name>
    <name type="common">Fruit fly</name>
    <name type="synonym">Scaptodrosophila lebanonensis</name>
    <dbReference type="NCBI Taxonomy" id="7225"/>
    <lineage>
        <taxon>Eukaryota</taxon>
        <taxon>Metazoa</taxon>
        <taxon>Ecdysozoa</taxon>
        <taxon>Arthropoda</taxon>
        <taxon>Hexapoda</taxon>
        <taxon>Insecta</taxon>
        <taxon>Pterygota</taxon>
        <taxon>Neoptera</taxon>
        <taxon>Endopterygota</taxon>
        <taxon>Diptera</taxon>
        <taxon>Brachycera</taxon>
        <taxon>Muscomorpha</taxon>
        <taxon>Ephydroidea</taxon>
        <taxon>Drosophilidae</taxon>
        <taxon>Scaptodrosophila</taxon>
    </lineage>
</organism>
<name>A0A6J2T419_DROLE</name>
<feature type="compositionally biased region" description="Basic and acidic residues" evidence="1">
    <location>
        <begin position="824"/>
        <end position="861"/>
    </location>
</feature>
<feature type="region of interest" description="Disordered" evidence="1">
    <location>
        <begin position="147"/>
        <end position="176"/>
    </location>
</feature>
<feature type="region of interest" description="Disordered" evidence="1">
    <location>
        <begin position="596"/>
        <end position="671"/>
    </location>
</feature>
<accession>A0A6J2T419</accession>
<dbReference type="Proteomes" id="UP000504634">
    <property type="component" value="Unplaced"/>
</dbReference>
<feature type="transmembrane region" description="Helical" evidence="2">
    <location>
        <begin position="567"/>
        <end position="587"/>
    </location>
</feature>
<feature type="compositionally biased region" description="Polar residues" evidence="1">
    <location>
        <begin position="767"/>
        <end position="785"/>
    </location>
</feature>
<reference evidence="4" key="1">
    <citation type="submission" date="2025-08" db="UniProtKB">
        <authorList>
            <consortium name="RefSeq"/>
        </authorList>
    </citation>
    <scope>IDENTIFICATION</scope>
    <source>
        <strain evidence="4">11010-0011.00</strain>
        <tissue evidence="4">Whole body</tissue>
    </source>
</reference>
<feature type="compositionally biased region" description="Basic and acidic residues" evidence="1">
    <location>
        <begin position="655"/>
        <end position="671"/>
    </location>
</feature>
<dbReference type="OrthoDB" id="6614503at2759"/>
<dbReference type="RefSeq" id="XP_030369968.1">
    <property type="nucleotide sequence ID" value="XM_030514108.1"/>
</dbReference>
<dbReference type="AlphaFoldDB" id="A0A6J2T419"/>